<dbReference type="Pfam" id="PF01473">
    <property type="entry name" value="Choline_bind_1"/>
    <property type="match status" value="1"/>
</dbReference>
<reference evidence="8" key="1">
    <citation type="submission" date="2020-08" db="EMBL/GenBank/DDBJ databases">
        <title>Genome public.</title>
        <authorList>
            <person name="Liu C."/>
            <person name="Sun Q."/>
        </authorList>
    </citation>
    <scope>NUCLEOTIDE SEQUENCE</scope>
    <source>
        <strain evidence="8">NSJ-33</strain>
    </source>
</reference>
<evidence type="ECO:0000256" key="4">
    <source>
        <dbReference type="PROSITE-ProRule" id="PRU00591"/>
    </source>
</evidence>
<name>A0A926E755_9FIRM</name>
<evidence type="ECO:0000256" key="6">
    <source>
        <dbReference type="SAM" id="SignalP"/>
    </source>
</evidence>
<feature type="chain" id="PRO_5037150073" evidence="6">
    <location>
        <begin position="31"/>
        <end position="1460"/>
    </location>
</feature>
<dbReference type="InterPro" id="IPR013783">
    <property type="entry name" value="Ig-like_fold"/>
</dbReference>
<feature type="repeat" description="Cell wall-binding" evidence="4">
    <location>
        <begin position="1312"/>
        <end position="1331"/>
    </location>
</feature>
<dbReference type="Gene3D" id="2.60.40.10">
    <property type="entry name" value="Immunoglobulins"/>
    <property type="match status" value="6"/>
</dbReference>
<evidence type="ECO:0000256" key="3">
    <source>
        <dbReference type="ARBA" id="ARBA00023157"/>
    </source>
</evidence>
<dbReference type="Pfam" id="PF19127">
    <property type="entry name" value="Choline_bind_3"/>
    <property type="match status" value="2"/>
</dbReference>
<dbReference type="GO" id="GO:0009897">
    <property type="term" value="C:external side of plasma membrane"/>
    <property type="evidence" value="ECO:0007669"/>
    <property type="project" value="TreeGrafter"/>
</dbReference>
<organism evidence="8 9">
    <name type="scientific">Fumia xinanensis</name>
    <dbReference type="NCBI Taxonomy" id="2763659"/>
    <lineage>
        <taxon>Bacteria</taxon>
        <taxon>Bacillati</taxon>
        <taxon>Bacillota</taxon>
        <taxon>Clostridia</taxon>
        <taxon>Eubacteriales</taxon>
        <taxon>Oscillospiraceae</taxon>
        <taxon>Fumia</taxon>
    </lineage>
</organism>
<feature type="domain" description="Ig-like" evidence="7">
    <location>
        <begin position="1150"/>
        <end position="1235"/>
    </location>
</feature>
<dbReference type="PROSITE" id="PS51170">
    <property type="entry name" value="CW"/>
    <property type="match status" value="5"/>
</dbReference>
<feature type="repeat" description="Cell wall-binding" evidence="4">
    <location>
        <begin position="1292"/>
        <end position="1311"/>
    </location>
</feature>
<dbReference type="InterPro" id="IPR050488">
    <property type="entry name" value="Ig_Fc_receptor"/>
</dbReference>
<feature type="domain" description="Ig-like" evidence="7">
    <location>
        <begin position="1053"/>
        <end position="1137"/>
    </location>
</feature>
<keyword evidence="9" id="KW-1185">Reference proteome</keyword>
<evidence type="ECO:0000256" key="2">
    <source>
        <dbReference type="ARBA" id="ARBA00022737"/>
    </source>
</evidence>
<comment type="caution">
    <text evidence="8">The sequence shown here is derived from an EMBL/GenBank/DDBJ whole genome shotgun (WGS) entry which is preliminary data.</text>
</comment>
<dbReference type="InterPro" id="IPR007110">
    <property type="entry name" value="Ig-like_dom"/>
</dbReference>
<evidence type="ECO:0000256" key="1">
    <source>
        <dbReference type="ARBA" id="ARBA00022729"/>
    </source>
</evidence>
<dbReference type="PANTHER" id="PTHR11481:SF60">
    <property type="entry name" value="IG-LIKE DOMAIN-CONTAINING PROTEIN"/>
    <property type="match status" value="1"/>
</dbReference>
<feature type="repeat" description="Cell wall-binding" evidence="4">
    <location>
        <begin position="1332"/>
        <end position="1351"/>
    </location>
</feature>
<feature type="repeat" description="Cell wall-binding" evidence="4">
    <location>
        <begin position="1373"/>
        <end position="1400"/>
    </location>
</feature>
<dbReference type="GO" id="GO:0007166">
    <property type="term" value="P:cell surface receptor signaling pathway"/>
    <property type="evidence" value="ECO:0007669"/>
    <property type="project" value="TreeGrafter"/>
</dbReference>
<keyword evidence="2" id="KW-0677">Repeat</keyword>
<keyword evidence="1 6" id="KW-0732">Signal</keyword>
<evidence type="ECO:0000256" key="5">
    <source>
        <dbReference type="SAM" id="MobiDB-lite"/>
    </source>
</evidence>
<protein>
    <submittedName>
        <fullName evidence="8">Immunoglobulin domain-containing protein</fullName>
    </submittedName>
</protein>
<dbReference type="PROSITE" id="PS50835">
    <property type="entry name" value="IG_LIKE"/>
    <property type="match status" value="5"/>
</dbReference>
<dbReference type="Gene3D" id="2.60.120.1190">
    <property type="match status" value="1"/>
</dbReference>
<dbReference type="SUPFAM" id="SSF48726">
    <property type="entry name" value="Immunoglobulin"/>
    <property type="match status" value="6"/>
</dbReference>
<feature type="compositionally biased region" description="Gly residues" evidence="5">
    <location>
        <begin position="1243"/>
        <end position="1256"/>
    </location>
</feature>
<dbReference type="Pfam" id="PF13927">
    <property type="entry name" value="Ig_3"/>
    <property type="match status" value="5"/>
</dbReference>
<keyword evidence="3" id="KW-1015">Disulfide bond</keyword>
<dbReference type="SMART" id="SM00409">
    <property type="entry name" value="IG"/>
    <property type="match status" value="6"/>
</dbReference>
<proteinExistence type="predicted"/>
<dbReference type="PANTHER" id="PTHR11481">
    <property type="entry name" value="IMMUNOGLOBULIN FC RECEPTOR"/>
    <property type="match status" value="1"/>
</dbReference>
<evidence type="ECO:0000313" key="8">
    <source>
        <dbReference type="EMBL" id="MBC8560411.1"/>
    </source>
</evidence>
<sequence length="1460" mass="154785">MINRKMKILSVATAMTILFAASSSALPVSAFENGQSAGIGTVTSSQNEAIDGEGSGLEYSTSVITGTDGNNHGVKTITFNPTTSDYMPMVYSQYSGYGSRTIRAAENAESKHGYDVKAGVNASFFVLSGGDISGSTYGGVNISDGKVFQGCNNYGPTWMLTFDSDGKSDLVYSRVAYELKLNGEVKRGALENININPVSGKTTTGIYYWDTSCGTATDTKDPGVEIVFNKVDDTELVVGGTLVGEVCEIRANVSSGNDVGYDQFVLYASDKSQWASELRGLKIGDKAHITCTETIAAAKEAMENCNGALVTYGYHLVEDGRNVTSSFPLGDSFSKARAQRTVIGVKEDGTLLILVSDGRTSTYPGMTLYELADLLISQGCVTGINLDGGGSTQMTIENTSGKLEEVLSSARSVANSLLVVKRPETSHNLVAQKREKLQSLISMAESSGLSSLAAYGESIYNSATSMPGDYTKAIMALQEEIGRIIITDLPSTAIGLIGASLTFSIEAEPIGGGTLSYQWYKDNVAIEGATGSSYTVDSVTESDAGNYKVVVTNTIGETSTTAFSTVCTVEVSDGNNIVKGLKYTTSLKDGGANAGLGDFHDDHPDVERVKLTDGYYAASWSDSNSVGYHKRTGLPVDLTFHLGDKPQTFQQINIGAFSPNANGITIQSNTKIEIKNGAGDEWHVICDAPTAGSLGKDKRFIFATEDGKNISATDIRFTLALGSSWLFLDEIEVLRDGDGSTPDSTLTVPISTIQTPAFTTNLETAQSVKDGESLSLSVTATVNDGGTLTYQWYKDNQAISGATKASYTIDSAKKSDEGSYKVVVTNTKNDVTATATSNVCAVTVESIVVTPPATPVFTTNLGTAQTVKDGESLSLSVTATVTDGGTLTYQWYKDNQAISGATKASYTIDSAKKSDEGSYKVVVTNTKNDVTATATSNVCAVTVESIVVTPPATPVFTTNLGTAQTVKDGGTLSLSVAATVTDGGTLTYQWYKDNQAISGATKASYTIDSAKKSDEGSYKVVVTNTKNGATATATSNACAVSVESIVVTPPATPVFTTNLGTAQTVKDGGTLSLSVAATVTDGGTLTYQWYKDNQAISGATQASYTIASAKKSDEGSYKVVVTNTKNDATATATSNVCAVTLQVPDEPKAPTITTNLSSVKTAQTGDSVNLTVKAVSNNSGTLSYQWYKNGNMIAGATSDSYTIASASVSDGGIYYVEVTDKSNNTHTLSNSCTLTVAEKDVPSGGGSSGGWIGGGSSRPSKPSTPEEPKPTSPTWEEIDGVWKLKGIDGDYLTGWQKVDGAWYYLGANGAMRTGWFQDGNKWYYLKSSGAMVTGWLKLQNTWYYLGANGVMRTGWLFDNSVWYYLYDWGGMANTSWVNVNTNENGVYISRWYYFRGNGAMLTGWLQQGANWYYLNADGAMAHDRWLLIDGKYYYFYSSGSMATDTTVGGYKVDVSGQWIQ</sequence>
<feature type="domain" description="Ig-like" evidence="7">
    <location>
        <begin position="954"/>
        <end position="1036"/>
    </location>
</feature>
<dbReference type="InterPro" id="IPR018711">
    <property type="entry name" value="NAGPA"/>
</dbReference>
<dbReference type="EMBL" id="JACRSV010000003">
    <property type="protein sequence ID" value="MBC8560411.1"/>
    <property type="molecule type" value="Genomic_DNA"/>
</dbReference>
<feature type="region of interest" description="Disordered" evidence="5">
    <location>
        <begin position="1239"/>
        <end position="1275"/>
    </location>
</feature>
<evidence type="ECO:0000259" key="7">
    <source>
        <dbReference type="PROSITE" id="PS50835"/>
    </source>
</evidence>
<gene>
    <name evidence="8" type="ORF">H8710_10095</name>
</gene>
<dbReference type="RefSeq" id="WP_249295400.1">
    <property type="nucleotide sequence ID" value="NZ_JACRSV010000003.1"/>
</dbReference>
<dbReference type="InterPro" id="IPR003599">
    <property type="entry name" value="Ig_sub"/>
</dbReference>
<feature type="repeat" description="Cell wall-binding" evidence="4">
    <location>
        <begin position="1401"/>
        <end position="1420"/>
    </location>
</feature>
<dbReference type="Pfam" id="PF09992">
    <property type="entry name" value="NAGPA"/>
    <property type="match status" value="1"/>
</dbReference>
<evidence type="ECO:0000313" key="9">
    <source>
        <dbReference type="Proteomes" id="UP000610760"/>
    </source>
</evidence>
<feature type="domain" description="Ig-like" evidence="7">
    <location>
        <begin position="756"/>
        <end position="838"/>
    </location>
</feature>
<dbReference type="GO" id="GO:0004888">
    <property type="term" value="F:transmembrane signaling receptor activity"/>
    <property type="evidence" value="ECO:0007669"/>
    <property type="project" value="TreeGrafter"/>
</dbReference>
<feature type="domain" description="Ig-like" evidence="7">
    <location>
        <begin position="855"/>
        <end position="937"/>
    </location>
</feature>
<dbReference type="Proteomes" id="UP000610760">
    <property type="component" value="Unassembled WGS sequence"/>
</dbReference>
<feature type="signal peptide" evidence="6">
    <location>
        <begin position="1"/>
        <end position="30"/>
    </location>
</feature>
<dbReference type="Gene3D" id="2.10.270.10">
    <property type="entry name" value="Cholin Binding"/>
    <property type="match status" value="2"/>
</dbReference>
<accession>A0A926E755</accession>
<dbReference type="GO" id="GO:0006955">
    <property type="term" value="P:immune response"/>
    <property type="evidence" value="ECO:0007669"/>
    <property type="project" value="TreeGrafter"/>
</dbReference>
<dbReference type="InterPro" id="IPR018337">
    <property type="entry name" value="Cell_wall/Cho-bd_repeat"/>
</dbReference>
<dbReference type="InterPro" id="IPR036179">
    <property type="entry name" value="Ig-like_dom_sf"/>
</dbReference>
<dbReference type="SUPFAM" id="SSF69360">
    <property type="entry name" value="Cell wall binding repeat"/>
    <property type="match status" value="1"/>
</dbReference>